<dbReference type="KEGG" id="bcom:BAUCODRAFT_333379"/>
<organism evidence="1 2">
    <name type="scientific">Baudoinia panamericana (strain UAMH 10762)</name>
    <name type="common">Angels' share fungus</name>
    <name type="synonym">Baudoinia compniacensis (strain UAMH 10762)</name>
    <dbReference type="NCBI Taxonomy" id="717646"/>
    <lineage>
        <taxon>Eukaryota</taxon>
        <taxon>Fungi</taxon>
        <taxon>Dikarya</taxon>
        <taxon>Ascomycota</taxon>
        <taxon>Pezizomycotina</taxon>
        <taxon>Dothideomycetes</taxon>
        <taxon>Dothideomycetidae</taxon>
        <taxon>Mycosphaerellales</taxon>
        <taxon>Teratosphaeriaceae</taxon>
        <taxon>Baudoinia</taxon>
    </lineage>
</organism>
<evidence type="ECO:0000313" key="1">
    <source>
        <dbReference type="EMBL" id="EMC91045.1"/>
    </source>
</evidence>
<keyword evidence="2" id="KW-1185">Reference proteome</keyword>
<proteinExistence type="predicted"/>
<name>M2MXS4_BAUPA</name>
<dbReference type="Proteomes" id="UP000011761">
    <property type="component" value="Unassembled WGS sequence"/>
</dbReference>
<gene>
    <name evidence="1" type="ORF">BAUCODRAFT_333379</name>
</gene>
<dbReference type="EMBL" id="KB445565">
    <property type="protein sequence ID" value="EMC91045.1"/>
    <property type="molecule type" value="Genomic_DNA"/>
</dbReference>
<dbReference type="HOGENOM" id="CLU_1299488_0_0_1"/>
<protein>
    <submittedName>
        <fullName evidence="1">Uncharacterized protein</fullName>
    </submittedName>
</protein>
<evidence type="ECO:0000313" key="2">
    <source>
        <dbReference type="Proteomes" id="UP000011761"/>
    </source>
</evidence>
<dbReference type="RefSeq" id="XP_007681958.1">
    <property type="nucleotide sequence ID" value="XM_007683768.1"/>
</dbReference>
<dbReference type="AlphaFoldDB" id="M2MXS4"/>
<sequence>MEFYRAFKRALLGNIPVDRLSSAYEMGLYMRDTAYKDKVIKEALATLRAILNRTIDDSLTRSYMWQLCEAVLRDLESSRRIWPFAALLVTSQPEDVRERSGTFNTLSKWRWMAFCVQFDEDRERNGEELRANLRAGHRCRFHDHMLPETCYLRSAPQPLPQALLLTEPDSVVYSPAWGIPAGVQGEKLDLTDFTDTVEDERFNCKAGELCDR</sequence>
<accession>M2MXS4</accession>
<reference evidence="1 2" key="1">
    <citation type="journal article" date="2012" name="PLoS Pathog.">
        <title>Diverse lifestyles and strategies of plant pathogenesis encoded in the genomes of eighteen Dothideomycetes fungi.</title>
        <authorList>
            <person name="Ohm R.A."/>
            <person name="Feau N."/>
            <person name="Henrissat B."/>
            <person name="Schoch C.L."/>
            <person name="Horwitz B.A."/>
            <person name="Barry K.W."/>
            <person name="Condon B.J."/>
            <person name="Copeland A.C."/>
            <person name="Dhillon B."/>
            <person name="Glaser F."/>
            <person name="Hesse C.N."/>
            <person name="Kosti I."/>
            <person name="LaButti K."/>
            <person name="Lindquist E.A."/>
            <person name="Lucas S."/>
            <person name="Salamov A.A."/>
            <person name="Bradshaw R.E."/>
            <person name="Ciuffetti L."/>
            <person name="Hamelin R.C."/>
            <person name="Kema G.H.J."/>
            <person name="Lawrence C."/>
            <person name="Scott J.A."/>
            <person name="Spatafora J.W."/>
            <person name="Turgeon B.G."/>
            <person name="de Wit P.J.G.M."/>
            <person name="Zhong S."/>
            <person name="Goodwin S.B."/>
            <person name="Grigoriev I.V."/>
        </authorList>
    </citation>
    <scope>NUCLEOTIDE SEQUENCE [LARGE SCALE GENOMIC DNA]</scope>
    <source>
        <strain evidence="1 2">UAMH 10762</strain>
    </source>
</reference>
<dbReference type="GeneID" id="19112099"/>